<dbReference type="InterPro" id="IPR001972">
    <property type="entry name" value="Stomatin_HflK_fam"/>
</dbReference>
<dbReference type="PRINTS" id="PR00721">
    <property type="entry name" value="STOMATIN"/>
</dbReference>
<feature type="region of interest" description="Disordered" evidence="4">
    <location>
        <begin position="351"/>
        <end position="405"/>
    </location>
</feature>
<dbReference type="InterPro" id="IPR050710">
    <property type="entry name" value="Band7/mec-2_domain"/>
</dbReference>
<evidence type="ECO:0000313" key="6">
    <source>
        <dbReference type="EMBL" id="PAA70122.1"/>
    </source>
</evidence>
<feature type="compositionally biased region" description="Pro residues" evidence="4">
    <location>
        <begin position="356"/>
        <end position="365"/>
    </location>
</feature>
<reference evidence="6 7" key="1">
    <citation type="submission" date="2017-06" db="EMBL/GenBank/DDBJ databases">
        <title>A platform for efficient transgenesis in Macrostomum lignano, a flatworm model organism for stem cell research.</title>
        <authorList>
            <person name="Berezikov E."/>
        </authorList>
    </citation>
    <scope>NUCLEOTIDE SEQUENCE [LARGE SCALE GENOMIC DNA]</scope>
    <source>
        <strain evidence="6">DV1</strain>
        <tissue evidence="6">Whole organism</tissue>
    </source>
</reference>
<dbReference type="OrthoDB" id="434619at2759"/>
<evidence type="ECO:0000256" key="2">
    <source>
        <dbReference type="ARBA" id="ARBA00008164"/>
    </source>
</evidence>
<dbReference type="Pfam" id="PF01145">
    <property type="entry name" value="Band_7"/>
    <property type="match status" value="1"/>
</dbReference>
<comment type="caution">
    <text evidence="6">The sequence shown here is derived from an EMBL/GenBank/DDBJ whole genome shotgun (WGS) entry which is preliminary data.</text>
</comment>
<dbReference type="AlphaFoldDB" id="A0A267FAT9"/>
<dbReference type="SMART" id="SM00244">
    <property type="entry name" value="PHB"/>
    <property type="match status" value="1"/>
</dbReference>
<evidence type="ECO:0000259" key="5">
    <source>
        <dbReference type="SMART" id="SM00244"/>
    </source>
</evidence>
<feature type="domain" description="Band 7" evidence="5">
    <location>
        <begin position="67"/>
        <end position="225"/>
    </location>
</feature>
<evidence type="ECO:0000256" key="1">
    <source>
        <dbReference type="ARBA" id="ARBA00004173"/>
    </source>
</evidence>
<comment type="similarity">
    <text evidence="2">Belongs to the band 7/mec-2 family.</text>
</comment>
<keyword evidence="7" id="KW-1185">Reference proteome</keyword>
<dbReference type="InterPro" id="IPR032435">
    <property type="entry name" value="STML2-like_C"/>
</dbReference>
<dbReference type="InterPro" id="IPR036013">
    <property type="entry name" value="Band_7/SPFH_dom_sf"/>
</dbReference>
<gene>
    <name evidence="6" type="ORF">BOX15_Mlig001876g2</name>
</gene>
<dbReference type="EMBL" id="NIVC01001264">
    <property type="protein sequence ID" value="PAA70122.1"/>
    <property type="molecule type" value="Genomic_DNA"/>
</dbReference>
<evidence type="ECO:0000256" key="3">
    <source>
        <dbReference type="ARBA" id="ARBA00023128"/>
    </source>
</evidence>
<dbReference type="Pfam" id="PF16200">
    <property type="entry name" value="Band_7_C"/>
    <property type="match status" value="1"/>
</dbReference>
<dbReference type="Proteomes" id="UP000215902">
    <property type="component" value="Unassembled WGS sequence"/>
</dbReference>
<protein>
    <recommendedName>
        <fullName evidence="5">Band 7 domain-containing protein</fullName>
    </recommendedName>
</protein>
<organism evidence="6 7">
    <name type="scientific">Macrostomum lignano</name>
    <dbReference type="NCBI Taxonomy" id="282301"/>
    <lineage>
        <taxon>Eukaryota</taxon>
        <taxon>Metazoa</taxon>
        <taxon>Spiralia</taxon>
        <taxon>Lophotrochozoa</taxon>
        <taxon>Platyhelminthes</taxon>
        <taxon>Rhabditophora</taxon>
        <taxon>Macrostomorpha</taxon>
        <taxon>Macrostomida</taxon>
        <taxon>Macrostomidae</taxon>
        <taxon>Macrostomum</taxon>
    </lineage>
</organism>
<proteinExistence type="inferred from homology"/>
<sequence>MSSSLTACRIGLSMARLMPAHSRRLPVPSDCLATAATYHIVALNGFHLGQRQQRRQFTTGRRLPRNTGIMFVPQQEAWIIERFGKFSRILNPGLNFCLPVVDRIAYIQSLKEIPINIPDQPAITVDNVTLQINGVLFLKVFDPYQASYGIEDAEFAMTQLAQTTMRSELGKISLDSVFRERDSLNRAIVETINQASEPWGINCLRYEIRDIILPPKIKDAMQTQVEADRRKRAAILESEGIRNSDINVAEGKKQAQILASEAFQREVLNKALGESEAIIRLAEARAQAIRSVADSLNQANGSSVVSMTIAEKYIEAFSKLAKSTNTVLLPAQSGDIASMVAQALAIYKSVDSSPSSPAPTHPPSGQPSLSSGSTSSTSFYSGGSGGSGGGGLGTSAEQTGGGVSMTGPAAMSDAFYASYERFKNSSGSTVGETNGESRAEQIERDLAKFGYGSSGERVGDSNYEKY</sequence>
<dbReference type="PANTHER" id="PTHR43327:SF10">
    <property type="entry name" value="STOMATIN-LIKE PROTEIN 2, MITOCHONDRIAL"/>
    <property type="match status" value="1"/>
</dbReference>
<dbReference type="InterPro" id="IPR001107">
    <property type="entry name" value="Band_7"/>
</dbReference>
<dbReference type="GO" id="GO:0005739">
    <property type="term" value="C:mitochondrion"/>
    <property type="evidence" value="ECO:0007669"/>
    <property type="project" value="UniProtKB-SubCell"/>
</dbReference>
<name>A0A267FAT9_9PLAT</name>
<keyword evidence="3" id="KW-0496">Mitochondrion</keyword>
<dbReference type="SUPFAM" id="SSF117892">
    <property type="entry name" value="Band 7/SPFH domain"/>
    <property type="match status" value="1"/>
</dbReference>
<dbReference type="STRING" id="282301.A0A267FAT9"/>
<accession>A0A267FAT9</accession>
<dbReference type="FunFam" id="3.30.479.30:FF:000008">
    <property type="entry name" value="Stomatin-like protein 2, mitochondrial"/>
    <property type="match status" value="1"/>
</dbReference>
<evidence type="ECO:0000313" key="7">
    <source>
        <dbReference type="Proteomes" id="UP000215902"/>
    </source>
</evidence>
<evidence type="ECO:0000256" key="4">
    <source>
        <dbReference type="SAM" id="MobiDB-lite"/>
    </source>
</evidence>
<feature type="compositionally biased region" description="Low complexity" evidence="4">
    <location>
        <begin position="366"/>
        <end position="381"/>
    </location>
</feature>
<comment type="subcellular location">
    <subcellularLocation>
        <location evidence="1">Mitochondrion</location>
    </subcellularLocation>
</comment>
<dbReference type="CDD" id="cd08829">
    <property type="entry name" value="SPFH_paraslipin"/>
    <property type="match status" value="1"/>
</dbReference>
<feature type="compositionally biased region" description="Gly residues" evidence="4">
    <location>
        <begin position="382"/>
        <end position="404"/>
    </location>
</feature>
<dbReference type="GO" id="GO:0007005">
    <property type="term" value="P:mitochondrion organization"/>
    <property type="evidence" value="ECO:0007669"/>
    <property type="project" value="TreeGrafter"/>
</dbReference>
<dbReference type="GO" id="GO:0016020">
    <property type="term" value="C:membrane"/>
    <property type="evidence" value="ECO:0007669"/>
    <property type="project" value="InterPro"/>
</dbReference>
<dbReference type="PANTHER" id="PTHR43327">
    <property type="entry name" value="STOMATIN-LIKE PROTEIN 2, MITOCHONDRIAL"/>
    <property type="match status" value="1"/>
</dbReference>
<dbReference type="Gene3D" id="3.30.479.30">
    <property type="entry name" value="Band 7 domain"/>
    <property type="match status" value="1"/>
</dbReference>